<comment type="caution">
    <text evidence="1">The sequence shown here is derived from an EMBL/GenBank/DDBJ whole genome shotgun (WGS) entry which is preliminary data.</text>
</comment>
<sequence>MFLIFITSCQDGPSARYNEDFIRFDSNKELPYSKLIGKYELDKDSKIRYNLPDSLEFYIELKKDTSLYANRYVSATDRTIVEKEVNSKTYYDKSNKSIIAKDDGINNADYIYIYSVLKTNGLALYVRTRFIPATEKNGMQYKEIDYLRYIKVD</sequence>
<organism evidence="1 2">
    <name type="scientific">Empedobacter falsenii</name>
    <dbReference type="NCBI Taxonomy" id="343874"/>
    <lineage>
        <taxon>Bacteria</taxon>
        <taxon>Pseudomonadati</taxon>
        <taxon>Bacteroidota</taxon>
        <taxon>Flavobacteriia</taxon>
        <taxon>Flavobacteriales</taxon>
        <taxon>Weeksellaceae</taxon>
        <taxon>Empedobacter</taxon>
    </lineage>
</organism>
<dbReference type="EMBL" id="RHPO01000013">
    <property type="protein sequence ID" value="RRT91673.1"/>
    <property type="molecule type" value="Genomic_DNA"/>
</dbReference>
<evidence type="ECO:0000313" key="1">
    <source>
        <dbReference type="EMBL" id="RRT91673.1"/>
    </source>
</evidence>
<accession>A0A427BP83</accession>
<dbReference type="RefSeq" id="WP_125349762.1">
    <property type="nucleotide sequence ID" value="NZ_RHPN01000012.1"/>
</dbReference>
<proteinExistence type="predicted"/>
<reference evidence="1 2" key="1">
    <citation type="submission" date="2018-10" db="EMBL/GenBank/DDBJ databases">
        <title>Transmission dynamics of multidrug resistant bacteria on intensive care unit surfaces.</title>
        <authorList>
            <person name="D'Souza A.W."/>
            <person name="Potter R.F."/>
            <person name="Wallace M."/>
            <person name="Shupe A."/>
            <person name="Patel S."/>
            <person name="Sun S."/>
            <person name="Gul D."/>
            <person name="Kwon J.H."/>
            <person name="Andleeb S."/>
            <person name="Burnham C.-A.D."/>
            <person name="Dantas G."/>
        </authorList>
    </citation>
    <scope>NUCLEOTIDE SEQUENCE [LARGE SCALE GENOMIC DNA]</scope>
    <source>
        <strain evidence="1 2">WF_348</strain>
    </source>
</reference>
<dbReference type="Proteomes" id="UP000267844">
    <property type="component" value="Unassembled WGS sequence"/>
</dbReference>
<dbReference type="AlphaFoldDB" id="A0A427BP83"/>
<name>A0A427BP83_9FLAO</name>
<protein>
    <submittedName>
        <fullName evidence="1">Uncharacterized protein</fullName>
    </submittedName>
</protein>
<gene>
    <name evidence="1" type="ORF">EGI89_07795</name>
</gene>
<evidence type="ECO:0000313" key="2">
    <source>
        <dbReference type="Proteomes" id="UP000267844"/>
    </source>
</evidence>